<dbReference type="Proteomes" id="UP000791440">
    <property type="component" value="Unassembled WGS sequence"/>
</dbReference>
<gene>
    <name evidence="1" type="ORF">O3G_MSEX013715</name>
</gene>
<evidence type="ECO:0000313" key="2">
    <source>
        <dbReference type="Proteomes" id="UP000791440"/>
    </source>
</evidence>
<proteinExistence type="predicted"/>
<dbReference type="EMBL" id="JH668953">
    <property type="protein sequence ID" value="KAG6463180.1"/>
    <property type="molecule type" value="Genomic_DNA"/>
</dbReference>
<name>A0A921ZSX0_MANSE</name>
<keyword evidence="2" id="KW-1185">Reference proteome</keyword>
<dbReference type="AlphaFoldDB" id="A0A921ZSX0"/>
<evidence type="ECO:0000313" key="1">
    <source>
        <dbReference type="EMBL" id="KAG6463180.1"/>
    </source>
</evidence>
<protein>
    <submittedName>
        <fullName evidence="1">Uncharacterized protein</fullName>
    </submittedName>
</protein>
<reference evidence="1" key="1">
    <citation type="journal article" date="2016" name="Insect Biochem. Mol. Biol.">
        <title>Multifaceted biological insights from a draft genome sequence of the tobacco hornworm moth, Manduca sexta.</title>
        <authorList>
            <person name="Kanost M.R."/>
            <person name="Arrese E.L."/>
            <person name="Cao X."/>
            <person name="Chen Y.R."/>
            <person name="Chellapilla S."/>
            <person name="Goldsmith M.R."/>
            <person name="Grosse-Wilde E."/>
            <person name="Heckel D.G."/>
            <person name="Herndon N."/>
            <person name="Jiang H."/>
            <person name="Papanicolaou A."/>
            <person name="Qu J."/>
            <person name="Soulages J.L."/>
            <person name="Vogel H."/>
            <person name="Walters J."/>
            <person name="Waterhouse R.M."/>
            <person name="Ahn S.J."/>
            <person name="Almeida F.C."/>
            <person name="An C."/>
            <person name="Aqrawi P."/>
            <person name="Bretschneider A."/>
            <person name="Bryant W.B."/>
            <person name="Bucks S."/>
            <person name="Chao H."/>
            <person name="Chevignon G."/>
            <person name="Christen J.M."/>
            <person name="Clarke D.F."/>
            <person name="Dittmer N.T."/>
            <person name="Ferguson L.C.F."/>
            <person name="Garavelou S."/>
            <person name="Gordon K.H.J."/>
            <person name="Gunaratna R.T."/>
            <person name="Han Y."/>
            <person name="Hauser F."/>
            <person name="He Y."/>
            <person name="Heidel-Fischer H."/>
            <person name="Hirsh A."/>
            <person name="Hu Y."/>
            <person name="Jiang H."/>
            <person name="Kalra D."/>
            <person name="Klinner C."/>
            <person name="Konig C."/>
            <person name="Kovar C."/>
            <person name="Kroll A.R."/>
            <person name="Kuwar S.S."/>
            <person name="Lee S.L."/>
            <person name="Lehman R."/>
            <person name="Li K."/>
            <person name="Li Z."/>
            <person name="Liang H."/>
            <person name="Lovelace S."/>
            <person name="Lu Z."/>
            <person name="Mansfield J.H."/>
            <person name="McCulloch K.J."/>
            <person name="Mathew T."/>
            <person name="Morton B."/>
            <person name="Muzny D.M."/>
            <person name="Neunemann D."/>
            <person name="Ongeri F."/>
            <person name="Pauchet Y."/>
            <person name="Pu L.L."/>
            <person name="Pyrousis I."/>
            <person name="Rao X.J."/>
            <person name="Redding A."/>
            <person name="Roesel C."/>
            <person name="Sanchez-Gracia A."/>
            <person name="Schaack S."/>
            <person name="Shukla A."/>
            <person name="Tetreau G."/>
            <person name="Wang Y."/>
            <person name="Xiong G.H."/>
            <person name="Traut W."/>
            <person name="Walsh T.K."/>
            <person name="Worley K.C."/>
            <person name="Wu D."/>
            <person name="Wu W."/>
            <person name="Wu Y.Q."/>
            <person name="Zhang X."/>
            <person name="Zou Z."/>
            <person name="Zucker H."/>
            <person name="Briscoe A.D."/>
            <person name="Burmester T."/>
            <person name="Clem R.J."/>
            <person name="Feyereisen R."/>
            <person name="Grimmelikhuijzen C.J.P."/>
            <person name="Hamodrakas S.J."/>
            <person name="Hansson B.S."/>
            <person name="Huguet E."/>
            <person name="Jermiin L.S."/>
            <person name="Lan Q."/>
            <person name="Lehman H.K."/>
            <person name="Lorenzen M."/>
            <person name="Merzendorfer H."/>
            <person name="Michalopoulos I."/>
            <person name="Morton D.B."/>
            <person name="Muthukrishnan S."/>
            <person name="Oakeshott J.G."/>
            <person name="Palmer W."/>
            <person name="Park Y."/>
            <person name="Passarelli A.L."/>
            <person name="Rozas J."/>
            <person name="Schwartz L.M."/>
            <person name="Smith W."/>
            <person name="Southgate A."/>
            <person name="Vilcinskas A."/>
            <person name="Vogt R."/>
            <person name="Wang P."/>
            <person name="Werren J."/>
            <person name="Yu X.Q."/>
            <person name="Zhou J.J."/>
            <person name="Brown S.J."/>
            <person name="Scherer S.E."/>
            <person name="Richards S."/>
            <person name="Blissard G.W."/>
        </authorList>
    </citation>
    <scope>NUCLEOTIDE SEQUENCE</scope>
</reference>
<reference evidence="1" key="2">
    <citation type="submission" date="2020-12" db="EMBL/GenBank/DDBJ databases">
        <authorList>
            <person name="Kanost M."/>
        </authorList>
    </citation>
    <scope>NUCLEOTIDE SEQUENCE</scope>
</reference>
<sequence>MAVKLQNSNLSCEHRRCRTRHGAFKRCRSGDRRYRVRQGCCRRRRRRSCRRRRRRSSYMWRCRSRSGSFKRCRRCDRRYKIRRRS</sequence>
<organism evidence="1 2">
    <name type="scientific">Manduca sexta</name>
    <name type="common">Tobacco hawkmoth</name>
    <name type="synonym">Tobacco hornworm</name>
    <dbReference type="NCBI Taxonomy" id="7130"/>
    <lineage>
        <taxon>Eukaryota</taxon>
        <taxon>Metazoa</taxon>
        <taxon>Ecdysozoa</taxon>
        <taxon>Arthropoda</taxon>
        <taxon>Hexapoda</taxon>
        <taxon>Insecta</taxon>
        <taxon>Pterygota</taxon>
        <taxon>Neoptera</taxon>
        <taxon>Endopterygota</taxon>
        <taxon>Lepidoptera</taxon>
        <taxon>Glossata</taxon>
        <taxon>Ditrysia</taxon>
        <taxon>Bombycoidea</taxon>
        <taxon>Sphingidae</taxon>
        <taxon>Sphinginae</taxon>
        <taxon>Sphingini</taxon>
        <taxon>Manduca</taxon>
    </lineage>
</organism>
<accession>A0A921ZSX0</accession>
<comment type="caution">
    <text evidence="1">The sequence shown here is derived from an EMBL/GenBank/DDBJ whole genome shotgun (WGS) entry which is preliminary data.</text>
</comment>